<protein>
    <submittedName>
        <fullName evidence="7">Extracellular matrix protein 1 isoform X3</fullName>
    </submittedName>
</protein>
<dbReference type="InterPro" id="IPR020858">
    <property type="entry name" value="Serum_albumin-like"/>
</dbReference>
<dbReference type="GO" id="GO:0030500">
    <property type="term" value="P:regulation of bone mineralization"/>
    <property type="evidence" value="ECO:0007669"/>
    <property type="project" value="TreeGrafter"/>
</dbReference>
<dbReference type="Proteomes" id="UP000265300">
    <property type="component" value="Unplaced"/>
</dbReference>
<comment type="subcellular location">
    <subcellularLocation>
        <location evidence="1">Secreted</location>
    </subcellularLocation>
</comment>
<dbReference type="CTD" id="1893"/>
<dbReference type="Pfam" id="PF05782">
    <property type="entry name" value="ECM1"/>
    <property type="match status" value="1"/>
</dbReference>
<evidence type="ECO:0000256" key="1">
    <source>
        <dbReference type="ARBA" id="ARBA00004613"/>
    </source>
</evidence>
<gene>
    <name evidence="7" type="primary">ECM1</name>
</gene>
<evidence type="ECO:0000256" key="4">
    <source>
        <dbReference type="SAM" id="MobiDB-lite"/>
    </source>
</evidence>
<dbReference type="GeneID" id="103090071"/>
<dbReference type="PANTHER" id="PTHR16776">
    <property type="entry name" value="EXTRACELLULAR MATRIX PROTEIN 1"/>
    <property type="match status" value="1"/>
</dbReference>
<reference evidence="7" key="1">
    <citation type="submission" date="2025-08" db="UniProtKB">
        <authorList>
            <consortium name="RefSeq"/>
        </authorList>
    </citation>
    <scope>IDENTIFICATION</scope>
</reference>
<dbReference type="Gene3D" id="1.10.246.10">
    <property type="match status" value="2"/>
</dbReference>
<dbReference type="AlphaFoldDB" id="A0A340XQH0"/>
<dbReference type="SUPFAM" id="SSF48552">
    <property type="entry name" value="Serum albumin-like"/>
    <property type="match status" value="1"/>
</dbReference>
<keyword evidence="3" id="KW-0677">Repeat</keyword>
<dbReference type="RefSeq" id="XP_007463576.1">
    <property type="nucleotide sequence ID" value="XM_007463514.1"/>
</dbReference>
<feature type="chain" id="PRO_5016390758" evidence="5">
    <location>
        <begin position="21"/>
        <end position="418"/>
    </location>
</feature>
<feature type="signal peptide" evidence="5">
    <location>
        <begin position="1"/>
        <end position="20"/>
    </location>
</feature>
<feature type="region of interest" description="Disordered" evidence="4">
    <location>
        <begin position="394"/>
        <end position="418"/>
    </location>
</feature>
<dbReference type="GO" id="GO:0007165">
    <property type="term" value="P:signal transduction"/>
    <property type="evidence" value="ECO:0007669"/>
    <property type="project" value="InterPro"/>
</dbReference>
<keyword evidence="2" id="KW-0964">Secreted</keyword>
<dbReference type="InterPro" id="IPR008605">
    <property type="entry name" value="ECM1"/>
</dbReference>
<evidence type="ECO:0000256" key="2">
    <source>
        <dbReference type="ARBA" id="ARBA00022525"/>
    </source>
</evidence>
<organism evidence="6 7">
    <name type="scientific">Lipotes vexillifer</name>
    <name type="common">Yangtze river dolphin</name>
    <dbReference type="NCBI Taxonomy" id="118797"/>
    <lineage>
        <taxon>Eukaryota</taxon>
        <taxon>Metazoa</taxon>
        <taxon>Chordata</taxon>
        <taxon>Craniata</taxon>
        <taxon>Vertebrata</taxon>
        <taxon>Euteleostomi</taxon>
        <taxon>Mammalia</taxon>
        <taxon>Eutheria</taxon>
        <taxon>Laurasiatheria</taxon>
        <taxon>Artiodactyla</taxon>
        <taxon>Whippomorpha</taxon>
        <taxon>Cetacea</taxon>
        <taxon>Odontoceti</taxon>
        <taxon>Lipotidae</taxon>
        <taxon>Lipotes</taxon>
    </lineage>
</organism>
<name>A0A340XQH0_LIPVE</name>
<sequence length="418" mass="46234">MGTTSRAALVLACLAVASVASKGGTKASGQRELGPVHLTHPLQEVGYAAPPSPPLTRALPMDHPDTSQHSPHFEGQSEVQPSPSQKAAPVQEELPPPQLPVEKKGDPPLPQEAVPLQEELSPPQVPVEQKEEKLAPFMDHSPPEPESSNPTQRCQQGRHQGGWGHRLDGFPPGRPSPDNLDQICLPNRQHVVYGPWNLPRTGFSHLVRQGEALNLLETGYSRCCRSHSYTNRLDCAKVTWKDTLDGYCDQEKATNTHHYSCCHYPPSPARDECFARQAPYPNYDRDILTLDLSQITPNFMSHLCGNQRVLTKHKQIPGLIQNVTARCCDLPFPEQACCAEEEKSAFIDDLCGPRRNFWRDSAFCCKLSPGDEQINCFNTNYLRNVALVAGDIRDAKDQGEQGPTRGTNISPTPEPKEE</sequence>
<proteinExistence type="predicted"/>
<accession>A0A340XQH0</accession>
<evidence type="ECO:0000313" key="6">
    <source>
        <dbReference type="Proteomes" id="UP000265300"/>
    </source>
</evidence>
<evidence type="ECO:0000313" key="7">
    <source>
        <dbReference type="RefSeq" id="XP_007463576.1"/>
    </source>
</evidence>
<feature type="region of interest" description="Disordered" evidence="4">
    <location>
        <begin position="20"/>
        <end position="165"/>
    </location>
</feature>
<dbReference type="GO" id="GO:0005615">
    <property type="term" value="C:extracellular space"/>
    <property type="evidence" value="ECO:0007669"/>
    <property type="project" value="InterPro"/>
</dbReference>
<keyword evidence="6" id="KW-1185">Reference proteome</keyword>
<evidence type="ECO:0000256" key="3">
    <source>
        <dbReference type="ARBA" id="ARBA00022737"/>
    </source>
</evidence>
<dbReference type="PANTHER" id="PTHR16776:SF3">
    <property type="entry name" value="EXTRACELLULAR MATRIX PROTEIN 1"/>
    <property type="match status" value="1"/>
</dbReference>
<keyword evidence="5" id="KW-0732">Signal</keyword>
<evidence type="ECO:0000256" key="5">
    <source>
        <dbReference type="SAM" id="SignalP"/>
    </source>
</evidence>